<dbReference type="Pfam" id="PF13689">
    <property type="entry name" value="DUF4154"/>
    <property type="match status" value="1"/>
</dbReference>
<proteinExistence type="predicted"/>
<keyword evidence="2" id="KW-1185">Reference proteome</keyword>
<protein>
    <recommendedName>
        <fullName evidence="3">YfiR family protein</fullName>
    </recommendedName>
</protein>
<evidence type="ECO:0000313" key="2">
    <source>
        <dbReference type="Proteomes" id="UP000646426"/>
    </source>
</evidence>
<sequence>MTSSTPVQPTSGAMRWVQRAAWTLLIVVSAWPGARRAYGATEDEMRVHAAYVMNFVRYSRWPQAGDGPLVISVLGTAQNVSALRDLATRAGAINGRRLSVRLLPLASIPPSEPAAVRALQQAAAASDVLYVGSSHRAWSRTAATAMAGRPVLTVGPGQDFVSSGGMFGMYLDGGHVRFAVNAPAVRASSLDISARLLTLARPATGP</sequence>
<evidence type="ECO:0000313" key="1">
    <source>
        <dbReference type="EMBL" id="GHA84125.1"/>
    </source>
</evidence>
<gene>
    <name evidence="1" type="ORF">GCM10007067_22920</name>
</gene>
<reference evidence="1" key="1">
    <citation type="journal article" date="2014" name="Int. J. Syst. Evol. Microbiol.">
        <title>Complete genome sequence of Corynebacterium casei LMG S-19264T (=DSM 44701T), isolated from a smear-ripened cheese.</title>
        <authorList>
            <consortium name="US DOE Joint Genome Institute (JGI-PGF)"/>
            <person name="Walter F."/>
            <person name="Albersmeier A."/>
            <person name="Kalinowski J."/>
            <person name="Ruckert C."/>
        </authorList>
    </citation>
    <scope>NUCLEOTIDE SEQUENCE</scope>
    <source>
        <strain evidence="1">KCTC 23077</strain>
    </source>
</reference>
<evidence type="ECO:0008006" key="3">
    <source>
        <dbReference type="Google" id="ProtNLM"/>
    </source>
</evidence>
<comment type="caution">
    <text evidence="1">The sequence shown here is derived from an EMBL/GenBank/DDBJ whole genome shotgun (WGS) entry which is preliminary data.</text>
</comment>
<dbReference type="Proteomes" id="UP000646426">
    <property type="component" value="Unassembled WGS sequence"/>
</dbReference>
<dbReference type="EMBL" id="BMYD01000003">
    <property type="protein sequence ID" value="GHA84125.1"/>
    <property type="molecule type" value="Genomic_DNA"/>
</dbReference>
<organism evidence="1 2">
    <name type="scientific">Cognatilysobacter bugurensis</name>
    <dbReference type="NCBI Taxonomy" id="543356"/>
    <lineage>
        <taxon>Bacteria</taxon>
        <taxon>Pseudomonadati</taxon>
        <taxon>Pseudomonadota</taxon>
        <taxon>Gammaproteobacteria</taxon>
        <taxon>Lysobacterales</taxon>
        <taxon>Lysobacteraceae</taxon>
        <taxon>Cognatilysobacter</taxon>
    </lineage>
</organism>
<dbReference type="AlphaFoldDB" id="A0A918T1D6"/>
<name>A0A918T1D6_9GAMM</name>
<dbReference type="InterPro" id="IPR025293">
    <property type="entry name" value="YfiR/HmsC-like"/>
</dbReference>
<accession>A0A918T1D6</accession>
<reference evidence="1" key="2">
    <citation type="submission" date="2020-09" db="EMBL/GenBank/DDBJ databases">
        <authorList>
            <person name="Sun Q."/>
            <person name="Kim S."/>
        </authorList>
    </citation>
    <scope>NUCLEOTIDE SEQUENCE</scope>
    <source>
        <strain evidence="1">KCTC 23077</strain>
    </source>
</reference>